<dbReference type="Proteomes" id="UP001215598">
    <property type="component" value="Unassembled WGS sequence"/>
</dbReference>
<protein>
    <submittedName>
        <fullName evidence="1">Uncharacterized protein</fullName>
    </submittedName>
</protein>
<accession>A0AAD7N5E5</accession>
<gene>
    <name evidence="1" type="ORF">B0H16DRAFT_1726419</name>
</gene>
<keyword evidence="2" id="KW-1185">Reference proteome</keyword>
<organism evidence="1 2">
    <name type="scientific">Mycena metata</name>
    <dbReference type="NCBI Taxonomy" id="1033252"/>
    <lineage>
        <taxon>Eukaryota</taxon>
        <taxon>Fungi</taxon>
        <taxon>Dikarya</taxon>
        <taxon>Basidiomycota</taxon>
        <taxon>Agaricomycotina</taxon>
        <taxon>Agaricomycetes</taxon>
        <taxon>Agaricomycetidae</taxon>
        <taxon>Agaricales</taxon>
        <taxon>Marasmiineae</taxon>
        <taxon>Mycenaceae</taxon>
        <taxon>Mycena</taxon>
    </lineage>
</organism>
<name>A0AAD7N5E5_9AGAR</name>
<comment type="caution">
    <text evidence="1">The sequence shown here is derived from an EMBL/GenBank/DDBJ whole genome shotgun (WGS) entry which is preliminary data.</text>
</comment>
<evidence type="ECO:0000313" key="1">
    <source>
        <dbReference type="EMBL" id="KAJ7746697.1"/>
    </source>
</evidence>
<reference evidence="1" key="1">
    <citation type="submission" date="2023-03" db="EMBL/GenBank/DDBJ databases">
        <title>Massive genome expansion in bonnet fungi (Mycena s.s.) driven by repeated elements and novel gene families across ecological guilds.</title>
        <authorList>
            <consortium name="Lawrence Berkeley National Laboratory"/>
            <person name="Harder C.B."/>
            <person name="Miyauchi S."/>
            <person name="Viragh M."/>
            <person name="Kuo A."/>
            <person name="Thoen E."/>
            <person name="Andreopoulos B."/>
            <person name="Lu D."/>
            <person name="Skrede I."/>
            <person name="Drula E."/>
            <person name="Henrissat B."/>
            <person name="Morin E."/>
            <person name="Kohler A."/>
            <person name="Barry K."/>
            <person name="LaButti K."/>
            <person name="Morin E."/>
            <person name="Salamov A."/>
            <person name="Lipzen A."/>
            <person name="Mereny Z."/>
            <person name="Hegedus B."/>
            <person name="Baldrian P."/>
            <person name="Stursova M."/>
            <person name="Weitz H."/>
            <person name="Taylor A."/>
            <person name="Grigoriev I.V."/>
            <person name="Nagy L.G."/>
            <person name="Martin F."/>
            <person name="Kauserud H."/>
        </authorList>
    </citation>
    <scope>NUCLEOTIDE SEQUENCE</scope>
    <source>
        <strain evidence="1">CBHHK182m</strain>
    </source>
</reference>
<proteinExistence type="predicted"/>
<evidence type="ECO:0000313" key="2">
    <source>
        <dbReference type="Proteomes" id="UP001215598"/>
    </source>
</evidence>
<dbReference type="AlphaFoldDB" id="A0AAD7N5E5"/>
<dbReference type="EMBL" id="JARKIB010000079">
    <property type="protein sequence ID" value="KAJ7746697.1"/>
    <property type="molecule type" value="Genomic_DNA"/>
</dbReference>
<sequence length="120" mass="12672">MTSPWSSLYLLAHLGNLPSSDLGPLLGHRQQLQHAPELFSPALDTPLVSSRLVIAIAPIRLGLIPIVPISPIRLGSTPFPSISLGPMLDDYSLIIGYTLVSPISAILSSRLPRAISSGSA</sequence>